<dbReference type="Pfam" id="PF17655">
    <property type="entry name" value="IRK_C"/>
    <property type="match status" value="1"/>
</dbReference>
<evidence type="ECO:0000256" key="7">
    <source>
        <dbReference type="ARBA" id="ARBA00022989"/>
    </source>
</evidence>
<dbReference type="Pfam" id="PF01007">
    <property type="entry name" value="IRK"/>
    <property type="match status" value="1"/>
</dbReference>
<dbReference type="Gene3D" id="1.10.287.70">
    <property type="match status" value="1"/>
</dbReference>
<evidence type="ECO:0000259" key="13">
    <source>
        <dbReference type="Pfam" id="PF17655"/>
    </source>
</evidence>
<dbReference type="GO" id="GO:0005886">
    <property type="term" value="C:plasma membrane"/>
    <property type="evidence" value="ECO:0007669"/>
    <property type="project" value="TreeGrafter"/>
</dbReference>
<dbReference type="PANTHER" id="PTHR11767:SF102">
    <property type="entry name" value="INWARDLY RECTIFYING POTASSIUM CHANNEL 1, ISOFORM F"/>
    <property type="match status" value="1"/>
</dbReference>
<keyword evidence="8" id="KW-0406">Ion transport</keyword>
<dbReference type="PANTHER" id="PTHR11767">
    <property type="entry name" value="INWARD RECTIFIER POTASSIUM CHANNEL"/>
    <property type="match status" value="1"/>
</dbReference>
<dbReference type="InterPro" id="IPR013518">
    <property type="entry name" value="K_chnl_inward-rec_Kir_cyto"/>
</dbReference>
<dbReference type="GO" id="GO:0034702">
    <property type="term" value="C:monoatomic ion channel complex"/>
    <property type="evidence" value="ECO:0007669"/>
    <property type="project" value="UniProtKB-KW"/>
</dbReference>
<sequence length="322" mass="36431">MAILKKFNRKAKVDNESGLSTNSALSGGRFFNKNGNPNMEVRGMHFFERLNIYHALLSMSRWKFLLVIVLFFIGINLFFALIYLLIGIDHLNGMIAVNSAQKFGEAFFFSAQTFTTVGYGRISPIGFAASFVAALEALCGLLSFALATGLMYGRFARPRAYIRYSKNALFAPFRDGVALMFRMVPYTKNFLVNVEVKVSVAMRVIDDDVLKTKFFNIPLDISKATTMVSNWTLVHIINEESPLFGLSKEDIKNAQTELLIFVNGFDESFSNTVISRTSYFFEDFVYGAKFVPMFHPNTENTATILHLDKLDEYTEVELPVQF</sequence>
<dbReference type="Gene3D" id="2.60.40.1400">
    <property type="entry name" value="G protein-activated inward rectifier potassium channel 1"/>
    <property type="match status" value="1"/>
</dbReference>
<proteinExistence type="predicted"/>
<dbReference type="GO" id="GO:0005242">
    <property type="term" value="F:inward rectifier potassium channel activity"/>
    <property type="evidence" value="ECO:0007669"/>
    <property type="project" value="InterPro"/>
</dbReference>
<dbReference type="SUPFAM" id="SSF81324">
    <property type="entry name" value="Voltage-gated potassium channels"/>
    <property type="match status" value="1"/>
</dbReference>
<evidence type="ECO:0000256" key="9">
    <source>
        <dbReference type="ARBA" id="ARBA00023136"/>
    </source>
</evidence>
<keyword evidence="9 11" id="KW-0472">Membrane</keyword>
<keyword evidence="4 11" id="KW-0812">Transmembrane</keyword>
<evidence type="ECO:0000256" key="3">
    <source>
        <dbReference type="ARBA" id="ARBA00022538"/>
    </source>
</evidence>
<keyword evidence="7 11" id="KW-1133">Transmembrane helix</keyword>
<evidence type="ECO:0000256" key="8">
    <source>
        <dbReference type="ARBA" id="ARBA00023065"/>
    </source>
</evidence>
<feature type="transmembrane region" description="Helical" evidence="11">
    <location>
        <begin position="64"/>
        <end position="86"/>
    </location>
</feature>
<accession>A0A1J5SKT7</accession>
<keyword evidence="6" id="KW-0630">Potassium</keyword>
<evidence type="ECO:0000259" key="12">
    <source>
        <dbReference type="Pfam" id="PF01007"/>
    </source>
</evidence>
<evidence type="ECO:0000256" key="1">
    <source>
        <dbReference type="ARBA" id="ARBA00004141"/>
    </source>
</evidence>
<dbReference type="SUPFAM" id="SSF81296">
    <property type="entry name" value="E set domains"/>
    <property type="match status" value="1"/>
</dbReference>
<keyword evidence="10 14" id="KW-0407">Ion channel</keyword>
<evidence type="ECO:0000256" key="6">
    <source>
        <dbReference type="ARBA" id="ARBA00022958"/>
    </source>
</evidence>
<dbReference type="GO" id="GO:1990573">
    <property type="term" value="P:potassium ion import across plasma membrane"/>
    <property type="evidence" value="ECO:0007669"/>
    <property type="project" value="TreeGrafter"/>
</dbReference>
<dbReference type="PRINTS" id="PR01320">
    <property type="entry name" value="KIRCHANNEL"/>
</dbReference>
<dbReference type="InterPro" id="IPR016449">
    <property type="entry name" value="K_chnl_inward-rec_Kir"/>
</dbReference>
<comment type="caution">
    <text evidence="14">The sequence shown here is derived from an EMBL/GenBank/DDBJ whole genome shotgun (WGS) entry which is preliminary data.</text>
</comment>
<keyword evidence="2" id="KW-0813">Transport</keyword>
<comment type="subcellular location">
    <subcellularLocation>
        <location evidence="1">Membrane</location>
        <topology evidence="1">Multi-pass membrane protein</topology>
    </subcellularLocation>
</comment>
<dbReference type="EMBL" id="MLJW01000092">
    <property type="protein sequence ID" value="OIR00702.1"/>
    <property type="molecule type" value="Genomic_DNA"/>
</dbReference>
<feature type="transmembrane region" description="Helical" evidence="11">
    <location>
        <begin position="125"/>
        <end position="153"/>
    </location>
</feature>
<organism evidence="14">
    <name type="scientific">mine drainage metagenome</name>
    <dbReference type="NCBI Taxonomy" id="410659"/>
    <lineage>
        <taxon>unclassified sequences</taxon>
        <taxon>metagenomes</taxon>
        <taxon>ecological metagenomes</taxon>
    </lineage>
</organism>
<reference evidence="14" key="1">
    <citation type="submission" date="2016-10" db="EMBL/GenBank/DDBJ databases">
        <title>Sequence of Gallionella enrichment culture.</title>
        <authorList>
            <person name="Poehlein A."/>
            <person name="Muehling M."/>
            <person name="Daniel R."/>
        </authorList>
    </citation>
    <scope>NUCLEOTIDE SEQUENCE</scope>
</reference>
<evidence type="ECO:0000256" key="11">
    <source>
        <dbReference type="SAM" id="Phobius"/>
    </source>
</evidence>
<keyword evidence="3" id="KW-0633">Potassium transport</keyword>
<dbReference type="InterPro" id="IPR014756">
    <property type="entry name" value="Ig_E-set"/>
</dbReference>
<dbReference type="InterPro" id="IPR040445">
    <property type="entry name" value="Kir_TM"/>
</dbReference>
<dbReference type="PRINTS" id="PR00169">
    <property type="entry name" value="KCHANNEL"/>
</dbReference>
<feature type="domain" description="Potassium channel inwardly rectifying transmembrane" evidence="12">
    <location>
        <begin position="33"/>
        <end position="158"/>
    </location>
</feature>
<protein>
    <submittedName>
        <fullName evidence="14">Inward rectifier potassium channel kirbac3.1</fullName>
    </submittedName>
</protein>
<gene>
    <name evidence="14" type="ORF">GALL_172270</name>
</gene>
<evidence type="ECO:0000256" key="5">
    <source>
        <dbReference type="ARBA" id="ARBA00022882"/>
    </source>
</evidence>
<evidence type="ECO:0000313" key="14">
    <source>
        <dbReference type="EMBL" id="OIR00702.1"/>
    </source>
</evidence>
<feature type="domain" description="Inward rectifier potassium channel C-terminal" evidence="13">
    <location>
        <begin position="162"/>
        <end position="319"/>
    </location>
</feature>
<evidence type="ECO:0000256" key="4">
    <source>
        <dbReference type="ARBA" id="ARBA00022692"/>
    </source>
</evidence>
<keyword evidence="5" id="KW-0851">Voltage-gated channel</keyword>
<dbReference type="GO" id="GO:0034765">
    <property type="term" value="P:regulation of monoatomic ion transmembrane transport"/>
    <property type="evidence" value="ECO:0007669"/>
    <property type="project" value="TreeGrafter"/>
</dbReference>
<evidence type="ECO:0000256" key="10">
    <source>
        <dbReference type="ARBA" id="ARBA00023303"/>
    </source>
</evidence>
<dbReference type="AlphaFoldDB" id="A0A1J5SKT7"/>
<evidence type="ECO:0000256" key="2">
    <source>
        <dbReference type="ARBA" id="ARBA00022448"/>
    </source>
</evidence>
<name>A0A1J5SKT7_9ZZZZ</name>
<dbReference type="InterPro" id="IPR041647">
    <property type="entry name" value="IRK_C"/>
</dbReference>